<dbReference type="InterPro" id="IPR027417">
    <property type="entry name" value="P-loop_NTPase"/>
</dbReference>
<dbReference type="Gene3D" id="3.40.50.10810">
    <property type="entry name" value="Tandem AAA-ATPase domain"/>
    <property type="match status" value="1"/>
</dbReference>
<dbReference type="PROSITE" id="PS51194">
    <property type="entry name" value="HELICASE_CTER"/>
    <property type="match status" value="1"/>
</dbReference>
<dbReference type="Pfam" id="PF00176">
    <property type="entry name" value="SNF2-rel_dom"/>
    <property type="match status" value="1"/>
</dbReference>
<proteinExistence type="predicted"/>
<dbReference type="AlphaFoldDB" id="A0A0A0DBJ7"/>
<dbReference type="GO" id="GO:0005524">
    <property type="term" value="F:ATP binding"/>
    <property type="evidence" value="ECO:0007669"/>
    <property type="project" value="InterPro"/>
</dbReference>
<dbReference type="SMART" id="SM00490">
    <property type="entry name" value="HELICc"/>
    <property type="match status" value="1"/>
</dbReference>
<dbReference type="Pfam" id="PF00271">
    <property type="entry name" value="Helicase_C"/>
    <property type="match status" value="1"/>
</dbReference>
<reference evidence="2 3" key="1">
    <citation type="submission" date="2014-01" db="EMBL/GenBank/DDBJ databases">
        <title>Genome sequence determination for a cystic fibrosis isolate, Inquilinus limosus.</title>
        <authorList>
            <person name="Pino M."/>
            <person name="Di Conza J."/>
            <person name="Gutkind G."/>
        </authorList>
    </citation>
    <scope>NUCLEOTIDE SEQUENCE [LARGE SCALE GENOMIC DNA]</scope>
    <source>
        <strain evidence="2 3">MP06</strain>
    </source>
</reference>
<name>A0A0A0DBJ7_9PROT</name>
<sequence>MWPQPKSLLEKNYWELLKFSEFEPDDIVIFDGNPKQRAELMAKPYKVWLMGFTRFADDWANLMAAHPGFDCVAVDEFHMGFGGWKSKRTQQLVTACRRMKHFLPMTGTLVDGRLDSVYPAVHIIEPLYYASYEAFLYQHEVKDWNGKRIGWTGHEKISAILGRHCIRRTFEMVYGKQEVVTHVERVAMSPKQRELYKEMEKNALIELEDAFLEAGFPGTHVIRLRQLMEHPEAMPHPVTGDPVDLMNGEVNGKDERLLIHLTDHWNSGKPLIIFGSLVKSLERMAKLAESVGLRTGLIHGGVSAAKRAVIDEQFRNGELDVVVCSPATAAVGFNWGHVDHIIFASIDYKDTNYVQARGRAIRGKREKPLRVTVLEYEKSIDQRIFQIVEQKSKDAKLVDPTREQLQLAS</sequence>
<dbReference type="CDD" id="cd18785">
    <property type="entry name" value="SF2_C"/>
    <property type="match status" value="1"/>
</dbReference>
<dbReference type="InterPro" id="IPR001650">
    <property type="entry name" value="Helicase_C-like"/>
</dbReference>
<organism evidence="2 3">
    <name type="scientific">Inquilinus limosus MP06</name>
    <dbReference type="NCBI Taxonomy" id="1398085"/>
    <lineage>
        <taxon>Bacteria</taxon>
        <taxon>Pseudomonadati</taxon>
        <taxon>Pseudomonadota</taxon>
        <taxon>Alphaproteobacteria</taxon>
        <taxon>Rhodospirillales</taxon>
        <taxon>Rhodospirillaceae</taxon>
        <taxon>Inquilinus</taxon>
    </lineage>
</organism>
<dbReference type="InterPro" id="IPR038718">
    <property type="entry name" value="SNF2-like_sf"/>
</dbReference>
<evidence type="ECO:0000313" key="2">
    <source>
        <dbReference type="EMBL" id="KGM36096.1"/>
    </source>
</evidence>
<feature type="domain" description="Helicase C-terminal" evidence="1">
    <location>
        <begin position="253"/>
        <end position="405"/>
    </location>
</feature>
<dbReference type="Gene3D" id="3.40.50.300">
    <property type="entry name" value="P-loop containing nucleotide triphosphate hydrolases"/>
    <property type="match status" value="1"/>
</dbReference>
<dbReference type="InterPro" id="IPR000330">
    <property type="entry name" value="SNF2_N"/>
</dbReference>
<dbReference type="PANTHER" id="PTHR10799">
    <property type="entry name" value="SNF2/RAD54 HELICASE FAMILY"/>
    <property type="match status" value="1"/>
</dbReference>
<protein>
    <recommendedName>
        <fullName evidence="1">Helicase C-terminal domain-containing protein</fullName>
    </recommendedName>
</protein>
<evidence type="ECO:0000313" key="3">
    <source>
        <dbReference type="Proteomes" id="UP000029995"/>
    </source>
</evidence>
<dbReference type="Proteomes" id="UP000029995">
    <property type="component" value="Unassembled WGS sequence"/>
</dbReference>
<comment type="caution">
    <text evidence="2">The sequence shown here is derived from an EMBL/GenBank/DDBJ whole genome shotgun (WGS) entry which is preliminary data.</text>
</comment>
<evidence type="ECO:0000259" key="1">
    <source>
        <dbReference type="PROSITE" id="PS51194"/>
    </source>
</evidence>
<accession>A0A0A0DBJ7</accession>
<dbReference type="EMBL" id="JANX01000001">
    <property type="protein sequence ID" value="KGM36096.1"/>
    <property type="molecule type" value="Genomic_DNA"/>
</dbReference>
<dbReference type="SUPFAM" id="SSF52540">
    <property type="entry name" value="P-loop containing nucleoside triphosphate hydrolases"/>
    <property type="match status" value="2"/>
</dbReference>
<gene>
    <name evidence="2" type="ORF">P409_00145</name>
</gene>